<organism evidence="1">
    <name type="scientific">viral metagenome</name>
    <dbReference type="NCBI Taxonomy" id="1070528"/>
    <lineage>
        <taxon>unclassified sequences</taxon>
        <taxon>metagenomes</taxon>
        <taxon>organismal metagenomes</taxon>
    </lineage>
</organism>
<accession>A0A6C0I965</accession>
<evidence type="ECO:0000313" key="1">
    <source>
        <dbReference type="EMBL" id="QHT89140.1"/>
    </source>
</evidence>
<protein>
    <submittedName>
        <fullName evidence="1">Uncharacterized protein</fullName>
    </submittedName>
</protein>
<sequence>MFNQKVNYYTAENPSYLNHSVSFPQVRAVDIHNCGTTINKYTKIDKCSEYQTWCSKNVAVESFAMRPIVSSKEYFDNISKYLTGIVLKDLPKLNASGLNKENYSLFNDYGYEPVNSFLQAINLEVTNELSVIFAASSEKISMFKDFNPLCEGFVLTDITINTYRSVNNENHFYHESVFSAVNTTRYNTVSFKAGIYQDTTPIMKNWNTAIKDVENSKDLPNNINKVNSILYVSKLSLLNDVMCVNGQETDCKVTGYNLDGSFSQLLNDNQLQNIVDNKWIKEPAAGDFTYNNYGNYDTSGNIHITDSLSYDVNKLVKDLKPIYTKYPYDAR</sequence>
<reference evidence="1" key="1">
    <citation type="journal article" date="2020" name="Nature">
        <title>Giant virus diversity and host interactions through global metagenomics.</title>
        <authorList>
            <person name="Schulz F."/>
            <person name="Roux S."/>
            <person name="Paez-Espino D."/>
            <person name="Jungbluth S."/>
            <person name="Walsh D.A."/>
            <person name="Denef V.J."/>
            <person name="McMahon K.D."/>
            <person name="Konstantinidis K.T."/>
            <person name="Eloe-Fadrosh E.A."/>
            <person name="Kyrpides N.C."/>
            <person name="Woyke T."/>
        </authorList>
    </citation>
    <scope>NUCLEOTIDE SEQUENCE</scope>
    <source>
        <strain evidence="1">GVMAG-M-3300023184-53</strain>
    </source>
</reference>
<dbReference type="AlphaFoldDB" id="A0A6C0I965"/>
<name>A0A6C0I965_9ZZZZ</name>
<proteinExistence type="predicted"/>
<dbReference type="EMBL" id="MN740136">
    <property type="protein sequence ID" value="QHT89140.1"/>
    <property type="molecule type" value="Genomic_DNA"/>
</dbReference>